<protein>
    <submittedName>
        <fullName evidence="1">Uncharacterized protein</fullName>
    </submittedName>
</protein>
<name>A0A0G2H3S9_9PEZI</name>
<evidence type="ECO:0000313" key="2">
    <source>
        <dbReference type="Proteomes" id="UP000034182"/>
    </source>
</evidence>
<reference evidence="1 2" key="2">
    <citation type="submission" date="2015-05" db="EMBL/GenBank/DDBJ databases">
        <title>Distinctive expansion of gene families associated with plant cell wall degradation and secondary metabolism in the genomes of grapevine trunk pathogens.</title>
        <authorList>
            <person name="Lawrence D.P."/>
            <person name="Travadon R."/>
            <person name="Rolshausen P.E."/>
            <person name="Baumgartner K."/>
        </authorList>
    </citation>
    <scope>NUCLEOTIDE SEQUENCE [LARGE SCALE GENOMIC DNA]</scope>
    <source>
        <strain evidence="1">DS831</strain>
    </source>
</reference>
<comment type="caution">
    <text evidence="1">The sequence shown here is derived from an EMBL/GenBank/DDBJ whole genome shotgun (WGS) entry which is preliminary data.</text>
</comment>
<organism evidence="1 2">
    <name type="scientific">Diplodia seriata</name>
    <dbReference type="NCBI Taxonomy" id="420778"/>
    <lineage>
        <taxon>Eukaryota</taxon>
        <taxon>Fungi</taxon>
        <taxon>Dikarya</taxon>
        <taxon>Ascomycota</taxon>
        <taxon>Pezizomycotina</taxon>
        <taxon>Dothideomycetes</taxon>
        <taxon>Dothideomycetes incertae sedis</taxon>
        <taxon>Botryosphaeriales</taxon>
        <taxon>Botryosphaeriaceae</taxon>
        <taxon>Diplodia</taxon>
    </lineage>
</organism>
<dbReference type="Proteomes" id="UP000034182">
    <property type="component" value="Unassembled WGS sequence"/>
</dbReference>
<accession>A0A0G2H3S9</accession>
<gene>
    <name evidence="1" type="ORF">UCDDS831_g03146</name>
</gene>
<evidence type="ECO:0000313" key="1">
    <source>
        <dbReference type="EMBL" id="KKY23415.1"/>
    </source>
</evidence>
<proteinExistence type="predicted"/>
<dbReference type="AlphaFoldDB" id="A0A0G2H3S9"/>
<reference evidence="1 2" key="1">
    <citation type="submission" date="2015-03" db="EMBL/GenBank/DDBJ databases">
        <authorList>
            <person name="Morales-Cruz A."/>
            <person name="Amrine K.C."/>
            <person name="Cantu D."/>
        </authorList>
    </citation>
    <scope>NUCLEOTIDE SEQUENCE [LARGE SCALE GENOMIC DNA]</scope>
    <source>
        <strain evidence="1">DS831</strain>
    </source>
</reference>
<dbReference type="EMBL" id="LAQI01000068">
    <property type="protein sequence ID" value="KKY23415.1"/>
    <property type="molecule type" value="Genomic_DNA"/>
</dbReference>
<sequence>MFNLGERPGILGNLVFSNISGVVDELGYEIVPGDTIELPVPAVLVDVNCTALSNDMFIFRAKKLEYVDDRIGSLLPIWYSPNSQSFLNSNDSLWPTETTSLNFFELLATYAEYEAKNISSLLDTDGFARATTEMFTAYTVQLLTELRPAAVGTPRNANATIAMQRERISQHLTSTIVVEVLLASVLCCLTWIALRFPRSAILPKDPDSVAARFSLLAGSRLVQRLREDPSARQREDGIWSEKSGLGWWPTSGSERTWRWGIDVGDDMVKQDWKHPPAEASVGETAQSTSEEALDVAAFENAAPMACSAITTLNQDYLFYHGDLVYRKGTYHREGPDYQPGLDHPLTLYDAPDAFRSS</sequence>